<feature type="binding site" evidence="3">
    <location>
        <position position="70"/>
    </location>
    <ligand>
        <name>Cu cation</name>
        <dbReference type="ChEBI" id="CHEBI:23378"/>
    </ligand>
</feature>
<comment type="similarity">
    <text evidence="1">Belongs to the SCO1/2 family.</text>
</comment>
<evidence type="ECO:0000256" key="1">
    <source>
        <dbReference type="ARBA" id="ARBA00010996"/>
    </source>
</evidence>
<dbReference type="SUPFAM" id="SSF52833">
    <property type="entry name" value="Thioredoxin-like"/>
    <property type="match status" value="1"/>
</dbReference>
<dbReference type="AlphaFoldDB" id="A0A143HC02"/>
<dbReference type="Proteomes" id="UP000076021">
    <property type="component" value="Chromosome"/>
</dbReference>
<feature type="disulfide bond" description="Redox-active" evidence="4">
    <location>
        <begin position="66"/>
        <end position="70"/>
    </location>
</feature>
<evidence type="ECO:0000313" key="7">
    <source>
        <dbReference type="EMBL" id="AMW98950.1"/>
    </source>
</evidence>
<feature type="domain" description="Thioredoxin" evidence="6">
    <location>
        <begin position="28"/>
        <end position="195"/>
    </location>
</feature>
<organism evidence="7 8">
    <name type="scientific">Rummeliibacillus stabekisii</name>
    <dbReference type="NCBI Taxonomy" id="241244"/>
    <lineage>
        <taxon>Bacteria</taxon>
        <taxon>Bacillati</taxon>
        <taxon>Bacillota</taxon>
        <taxon>Bacilli</taxon>
        <taxon>Bacillales</taxon>
        <taxon>Caryophanaceae</taxon>
        <taxon>Rummeliibacillus</taxon>
    </lineage>
</organism>
<dbReference type="Gene3D" id="3.40.30.10">
    <property type="entry name" value="Glutaredoxin"/>
    <property type="match status" value="1"/>
</dbReference>
<reference evidence="7 8" key="1">
    <citation type="journal article" date="2016" name="Genome Announc.">
        <title>Whole-Genome Sequence of Rummeliibacillus stabekisii Strain PP9 Isolated from Antarctic Soil.</title>
        <authorList>
            <person name="da Mota F.F."/>
            <person name="Vollu R.E."/>
            <person name="Jurelevicius D."/>
            <person name="Seldin L."/>
        </authorList>
    </citation>
    <scope>NUCLEOTIDE SEQUENCE [LARGE SCALE GENOMIC DNA]</scope>
    <source>
        <strain evidence="7 8">PP9</strain>
    </source>
</reference>
<sequence>MKKILFLPCLLIVSAILLSACGGGNFKAETDWKVQNFNYTNQNDEKVSLDSLKGKPWLAMFIFTSCTTVCPPMTMNMTAIQKDFKEKGLKDYHIVGFSVDPKTDTPEKLKKYLKQYPVPDTSKWDLLTGYSQDDIANLGLKSFKTFVKDDPNSNQVIHGSSFFLVNQEGVVVKSYSGYKEVPYDTIAVDMETIIEDGK</sequence>
<keyword evidence="3" id="KW-0479">Metal-binding</keyword>
<evidence type="ECO:0000256" key="4">
    <source>
        <dbReference type="PIRSR" id="PIRSR603782-2"/>
    </source>
</evidence>
<feature type="signal peptide" evidence="5">
    <location>
        <begin position="1"/>
        <end position="20"/>
    </location>
</feature>
<proteinExistence type="inferred from homology"/>
<dbReference type="PANTHER" id="PTHR12151">
    <property type="entry name" value="ELECTRON TRANSPORT PROTIN SCO1/SENC FAMILY MEMBER"/>
    <property type="match status" value="1"/>
</dbReference>
<evidence type="ECO:0000313" key="8">
    <source>
        <dbReference type="Proteomes" id="UP000076021"/>
    </source>
</evidence>
<accession>A0A143HC02</accession>
<dbReference type="RefSeq" id="WP_066786932.1">
    <property type="nucleotide sequence ID" value="NZ_CP014806.1"/>
</dbReference>
<keyword evidence="5" id="KW-0732">Signal</keyword>
<dbReference type="KEGG" id="rst:ATY39_05455"/>
<dbReference type="InterPro" id="IPR003782">
    <property type="entry name" value="SCO1/SenC"/>
</dbReference>
<dbReference type="Pfam" id="PF02630">
    <property type="entry name" value="SCO1-SenC"/>
    <property type="match status" value="1"/>
</dbReference>
<keyword evidence="2 3" id="KW-0186">Copper</keyword>
<gene>
    <name evidence="7" type="ORF">ATY39_05455</name>
</gene>
<keyword evidence="4" id="KW-1015">Disulfide bond</keyword>
<keyword evidence="8" id="KW-1185">Reference proteome</keyword>
<name>A0A143HC02_9BACL</name>
<dbReference type="CDD" id="cd02968">
    <property type="entry name" value="SCO"/>
    <property type="match status" value="1"/>
</dbReference>
<evidence type="ECO:0000256" key="3">
    <source>
        <dbReference type="PIRSR" id="PIRSR603782-1"/>
    </source>
</evidence>
<evidence type="ECO:0000259" key="6">
    <source>
        <dbReference type="PROSITE" id="PS51352"/>
    </source>
</evidence>
<dbReference type="PROSITE" id="PS51257">
    <property type="entry name" value="PROKAR_LIPOPROTEIN"/>
    <property type="match status" value="1"/>
</dbReference>
<dbReference type="OrthoDB" id="9811998at2"/>
<dbReference type="EMBL" id="CP014806">
    <property type="protein sequence ID" value="AMW98950.1"/>
    <property type="molecule type" value="Genomic_DNA"/>
</dbReference>
<dbReference type="InterPro" id="IPR036249">
    <property type="entry name" value="Thioredoxin-like_sf"/>
</dbReference>
<evidence type="ECO:0000256" key="2">
    <source>
        <dbReference type="ARBA" id="ARBA00023008"/>
    </source>
</evidence>
<reference evidence="8" key="2">
    <citation type="submission" date="2016-03" db="EMBL/GenBank/DDBJ databases">
        <authorList>
            <person name="Ploux O."/>
        </authorList>
    </citation>
    <scope>NUCLEOTIDE SEQUENCE [LARGE SCALE GENOMIC DNA]</scope>
    <source>
        <strain evidence="8">PP9</strain>
    </source>
</reference>
<dbReference type="PROSITE" id="PS51352">
    <property type="entry name" value="THIOREDOXIN_2"/>
    <property type="match status" value="1"/>
</dbReference>
<dbReference type="STRING" id="241244.ATY39_05455"/>
<feature type="chain" id="PRO_5039492900" evidence="5">
    <location>
        <begin position="21"/>
        <end position="198"/>
    </location>
</feature>
<protein>
    <submittedName>
        <fullName evidence="7">Cytochrome c oxidase assembly protein</fullName>
    </submittedName>
</protein>
<dbReference type="PANTHER" id="PTHR12151:SF25">
    <property type="entry name" value="LINALOOL DEHYDRATASE_ISOMERASE DOMAIN-CONTAINING PROTEIN"/>
    <property type="match status" value="1"/>
</dbReference>
<dbReference type="GO" id="GO:0046872">
    <property type="term" value="F:metal ion binding"/>
    <property type="evidence" value="ECO:0007669"/>
    <property type="project" value="UniProtKB-KW"/>
</dbReference>
<feature type="binding site" evidence="3">
    <location>
        <position position="158"/>
    </location>
    <ligand>
        <name>Cu cation</name>
        <dbReference type="ChEBI" id="CHEBI:23378"/>
    </ligand>
</feature>
<dbReference type="InterPro" id="IPR013766">
    <property type="entry name" value="Thioredoxin_domain"/>
</dbReference>
<evidence type="ECO:0000256" key="5">
    <source>
        <dbReference type="SAM" id="SignalP"/>
    </source>
</evidence>
<feature type="binding site" evidence="3">
    <location>
        <position position="66"/>
    </location>
    <ligand>
        <name>Cu cation</name>
        <dbReference type="ChEBI" id="CHEBI:23378"/>
    </ligand>
</feature>